<evidence type="ECO:0000313" key="2">
    <source>
        <dbReference type="EMBL" id="SVB09126.1"/>
    </source>
</evidence>
<dbReference type="GO" id="GO:0008757">
    <property type="term" value="F:S-adenosylmethionine-dependent methyltransferase activity"/>
    <property type="evidence" value="ECO:0007669"/>
    <property type="project" value="InterPro"/>
</dbReference>
<dbReference type="InterPro" id="IPR029063">
    <property type="entry name" value="SAM-dependent_MTases_sf"/>
</dbReference>
<reference evidence="2" key="1">
    <citation type="submission" date="2018-05" db="EMBL/GenBank/DDBJ databases">
        <authorList>
            <person name="Lanie J.A."/>
            <person name="Ng W.-L."/>
            <person name="Kazmierczak K.M."/>
            <person name="Andrzejewski T.M."/>
            <person name="Davidsen T.M."/>
            <person name="Wayne K.J."/>
            <person name="Tettelin H."/>
            <person name="Glass J.I."/>
            <person name="Rusch D."/>
            <person name="Podicherti R."/>
            <person name="Tsui H.-C.T."/>
            <person name="Winkler M.E."/>
        </authorList>
    </citation>
    <scope>NUCLEOTIDE SEQUENCE</scope>
</reference>
<accession>A0A382B5P5</accession>
<feature type="domain" description="Methyltransferase type 11" evidence="1">
    <location>
        <begin position="89"/>
        <end position="143"/>
    </location>
</feature>
<dbReference type="Pfam" id="PF08241">
    <property type="entry name" value="Methyltransf_11"/>
    <property type="match status" value="1"/>
</dbReference>
<evidence type="ECO:0000259" key="1">
    <source>
        <dbReference type="Pfam" id="PF08241"/>
    </source>
</evidence>
<name>A0A382B5P5_9ZZZZ</name>
<organism evidence="2">
    <name type="scientific">marine metagenome</name>
    <dbReference type="NCBI Taxonomy" id="408172"/>
    <lineage>
        <taxon>unclassified sequences</taxon>
        <taxon>metagenomes</taxon>
        <taxon>ecological metagenomes</taxon>
    </lineage>
</organism>
<protein>
    <recommendedName>
        <fullName evidence="1">Methyltransferase type 11 domain-containing protein</fullName>
    </recommendedName>
</protein>
<gene>
    <name evidence="2" type="ORF">METZ01_LOCUS161980</name>
</gene>
<proteinExistence type="predicted"/>
<dbReference type="SUPFAM" id="SSF53335">
    <property type="entry name" value="S-adenosyl-L-methionine-dependent methyltransferases"/>
    <property type="match status" value="1"/>
</dbReference>
<sequence length="207" mass="23477">MKELKPEFFSRIDENSDELFYQIPRIVKHIDENACVAIENFYDQVLPTGGITLDLMSSAFSHCPVRMSKERVIGLGMNSTEMGANPILTSYVVHNLNRDPILPFDANRFGAIVVTVSIQYLTQPIEVFQQAHRVLETSGFLIVVFSNRMFPTKAVSIWHAMPDGQHQQLVKYYFDIAGNYENVQCLDITTKCEGYTDPVYVVMGQKG</sequence>
<dbReference type="EMBL" id="UINC01028325">
    <property type="protein sequence ID" value="SVB09126.1"/>
    <property type="molecule type" value="Genomic_DNA"/>
</dbReference>
<dbReference type="AlphaFoldDB" id="A0A382B5P5"/>
<dbReference type="PANTHER" id="PTHR43036">
    <property type="entry name" value="OSJNBB0011N17.9 PROTEIN"/>
    <property type="match status" value="1"/>
</dbReference>
<dbReference type="PANTHER" id="PTHR43036:SF2">
    <property type="entry name" value="OS04G0481300 PROTEIN"/>
    <property type="match status" value="1"/>
</dbReference>
<dbReference type="Gene3D" id="3.40.50.150">
    <property type="entry name" value="Vaccinia Virus protein VP39"/>
    <property type="match status" value="1"/>
</dbReference>
<dbReference type="InterPro" id="IPR013216">
    <property type="entry name" value="Methyltransf_11"/>
</dbReference>